<dbReference type="PIRSF" id="PIRSF000451">
    <property type="entry name" value="PKS_III"/>
    <property type="match status" value="1"/>
</dbReference>
<dbReference type="RefSeq" id="WP_080074343.1">
    <property type="nucleotide sequence ID" value="NZ_DADWZK010000015.1"/>
</dbReference>
<dbReference type="Gene3D" id="3.40.47.10">
    <property type="match status" value="2"/>
</dbReference>
<evidence type="ECO:0000256" key="3">
    <source>
        <dbReference type="ARBA" id="ARBA00023315"/>
    </source>
</evidence>
<dbReference type="InterPro" id="IPR011141">
    <property type="entry name" value="Polyketide_synthase_type-III"/>
</dbReference>
<comment type="similarity">
    <text evidence="1">Belongs to the thiolase-like superfamily. Chalcone/stilbene synthases family.</text>
</comment>
<protein>
    <submittedName>
        <fullName evidence="7">Alpha-pyrone synthesis polyketide synthase-like Pks11</fullName>
        <ecNumber evidence="7">2.3.1.-</ecNumber>
    </submittedName>
</protein>
<dbReference type="Proteomes" id="UP000254220">
    <property type="component" value="Unassembled WGS sequence"/>
</dbReference>
<dbReference type="InterPro" id="IPR001099">
    <property type="entry name" value="Chalcone/stilbene_synt_N"/>
</dbReference>
<evidence type="ECO:0000313" key="8">
    <source>
        <dbReference type="Proteomes" id="UP000254220"/>
    </source>
</evidence>
<proteinExistence type="inferred from homology"/>
<name>A0A379YPB3_SALER</name>
<dbReference type="PANTHER" id="PTHR11877:SF99">
    <property type="entry name" value="1,3,6,8-TETRAHYDROXYNAPHTHALENE SYNTHASE"/>
    <property type="match status" value="1"/>
</dbReference>
<evidence type="ECO:0000256" key="1">
    <source>
        <dbReference type="ARBA" id="ARBA00005531"/>
    </source>
</evidence>
<feature type="active site" description="Acyl-thioester intermediate" evidence="4">
    <location>
        <position position="138"/>
    </location>
</feature>
<dbReference type="Pfam" id="PF00195">
    <property type="entry name" value="Chal_sti_synt_N"/>
    <property type="match status" value="1"/>
</dbReference>
<dbReference type="AlphaFoldDB" id="A0A379YPB3"/>
<evidence type="ECO:0000259" key="6">
    <source>
        <dbReference type="Pfam" id="PF02797"/>
    </source>
</evidence>
<dbReference type="GO" id="GO:0016747">
    <property type="term" value="F:acyltransferase activity, transferring groups other than amino-acyl groups"/>
    <property type="evidence" value="ECO:0007669"/>
    <property type="project" value="InterPro"/>
</dbReference>
<accession>A0A379YPB3</accession>
<organism evidence="7 8">
    <name type="scientific">Salmonella enterica subsp. indica</name>
    <dbReference type="NCBI Taxonomy" id="59207"/>
    <lineage>
        <taxon>Bacteria</taxon>
        <taxon>Pseudomonadati</taxon>
        <taxon>Pseudomonadota</taxon>
        <taxon>Gammaproteobacteria</taxon>
        <taxon>Enterobacterales</taxon>
        <taxon>Enterobacteriaceae</taxon>
        <taxon>Salmonella</taxon>
    </lineage>
</organism>
<dbReference type="EMBL" id="UGYB01000004">
    <property type="protein sequence ID" value="SUI47345.1"/>
    <property type="molecule type" value="Genomic_DNA"/>
</dbReference>
<feature type="domain" description="Chalcone/stilbene synthase C-terminal" evidence="6">
    <location>
        <begin position="212"/>
        <end position="337"/>
    </location>
</feature>
<dbReference type="Pfam" id="PF02797">
    <property type="entry name" value="Chal_sti_synt_C"/>
    <property type="match status" value="1"/>
</dbReference>
<evidence type="ECO:0000256" key="4">
    <source>
        <dbReference type="PIRSR" id="PIRSR000451-1"/>
    </source>
</evidence>
<reference evidence="7 8" key="1">
    <citation type="submission" date="2018-06" db="EMBL/GenBank/DDBJ databases">
        <authorList>
            <consortium name="Pathogen Informatics"/>
            <person name="Doyle S."/>
        </authorList>
    </citation>
    <scope>NUCLEOTIDE SEQUENCE [LARGE SCALE GENOMIC DNA]</scope>
    <source>
        <strain evidence="7 8">NCTC12420</strain>
    </source>
</reference>
<dbReference type="EC" id="2.3.1.-" evidence="7"/>
<dbReference type="SUPFAM" id="SSF53901">
    <property type="entry name" value="Thiolase-like"/>
    <property type="match status" value="2"/>
</dbReference>
<dbReference type="InterPro" id="IPR012328">
    <property type="entry name" value="Chalcone/stilbene_synt_C"/>
</dbReference>
<feature type="domain" description="Chalcone/stilbene synthase N-terminal" evidence="5">
    <location>
        <begin position="67"/>
        <end position="198"/>
    </location>
</feature>
<gene>
    <name evidence="7" type="ORF">NCTC12420_05128</name>
</gene>
<dbReference type="InterPro" id="IPR016039">
    <property type="entry name" value="Thiolase-like"/>
</dbReference>
<dbReference type="GO" id="GO:0030639">
    <property type="term" value="P:polyketide biosynthetic process"/>
    <property type="evidence" value="ECO:0007669"/>
    <property type="project" value="TreeGrafter"/>
</dbReference>
<evidence type="ECO:0000256" key="2">
    <source>
        <dbReference type="ARBA" id="ARBA00022679"/>
    </source>
</evidence>
<evidence type="ECO:0000259" key="5">
    <source>
        <dbReference type="Pfam" id="PF00195"/>
    </source>
</evidence>
<dbReference type="CDD" id="cd00831">
    <property type="entry name" value="CHS_like"/>
    <property type="match status" value="1"/>
</dbReference>
<dbReference type="GO" id="GO:0044281">
    <property type="term" value="P:small molecule metabolic process"/>
    <property type="evidence" value="ECO:0007669"/>
    <property type="project" value="UniProtKB-ARBA"/>
</dbReference>
<dbReference type="PANTHER" id="PTHR11877">
    <property type="entry name" value="HYDROXYMETHYLGLUTARYL-COA SYNTHASE"/>
    <property type="match status" value="1"/>
</dbReference>
<keyword evidence="2 7" id="KW-0808">Transferase</keyword>
<evidence type="ECO:0000313" key="7">
    <source>
        <dbReference type="EMBL" id="SUI47345.1"/>
    </source>
</evidence>
<keyword evidence="3 7" id="KW-0012">Acyltransferase</keyword>
<sequence>MGTLSRPVTIYPEHEHTMDDTINFLDEIFPDSIKKEKAFKMIRNSTVEKRSFIIPLSEIKLLNGFSERNFLYQKSLKLMCFQAAEEAIHNSGLSHDDISMVIVTSCTGFMMPSLTAYIINKLKLPNNTIQLPVAQMGCVAGAYAINRAYEYCKNTKRNVLIVCAEAASVCFHKYNDSIEDYISNSLFGDGVGAVVMRGDDICTGFKIKDNESHILYDSEDYISYDITDLGFHFSLQKEVMHSISRISENITSFIKRNSLNNKLDFYILHTGGRRILDEVEKYINLEKHHLLHSRQCLNERGNISSVAVIDVLNRHFEHRKNGEKGLLIAFGPGFTTEMTYGEWIERGEGA</sequence>